<evidence type="ECO:0000256" key="1">
    <source>
        <dbReference type="PROSITE-ProRule" id="PRU00339"/>
    </source>
</evidence>
<feature type="compositionally biased region" description="Low complexity" evidence="2">
    <location>
        <begin position="331"/>
        <end position="344"/>
    </location>
</feature>
<organism evidence="3 4">
    <name type="scientific">Sinanodonta woodiana</name>
    <name type="common">Chinese pond mussel</name>
    <name type="synonym">Anodonta woodiana</name>
    <dbReference type="NCBI Taxonomy" id="1069815"/>
    <lineage>
        <taxon>Eukaryota</taxon>
        <taxon>Metazoa</taxon>
        <taxon>Spiralia</taxon>
        <taxon>Lophotrochozoa</taxon>
        <taxon>Mollusca</taxon>
        <taxon>Bivalvia</taxon>
        <taxon>Autobranchia</taxon>
        <taxon>Heteroconchia</taxon>
        <taxon>Palaeoheterodonta</taxon>
        <taxon>Unionida</taxon>
        <taxon>Unionoidea</taxon>
        <taxon>Unionidae</taxon>
        <taxon>Unioninae</taxon>
        <taxon>Sinanodonta</taxon>
    </lineage>
</organism>
<reference evidence="3 4" key="1">
    <citation type="submission" date="2024-11" db="EMBL/GenBank/DDBJ databases">
        <title>Chromosome-level genome assembly of the freshwater bivalve Anodonta woodiana.</title>
        <authorList>
            <person name="Chen X."/>
        </authorList>
    </citation>
    <scope>NUCLEOTIDE SEQUENCE [LARGE SCALE GENOMIC DNA]</scope>
    <source>
        <strain evidence="3">MN2024</strain>
        <tissue evidence="3">Gills</tissue>
    </source>
</reference>
<feature type="compositionally biased region" description="Basic and acidic residues" evidence="2">
    <location>
        <begin position="91"/>
        <end position="101"/>
    </location>
</feature>
<name>A0ABD3W6G8_SINWO</name>
<dbReference type="SUPFAM" id="SSF48452">
    <property type="entry name" value="TPR-like"/>
    <property type="match status" value="1"/>
</dbReference>
<evidence type="ECO:0000313" key="4">
    <source>
        <dbReference type="Proteomes" id="UP001634394"/>
    </source>
</evidence>
<feature type="repeat" description="TPR" evidence="1">
    <location>
        <begin position="735"/>
        <end position="768"/>
    </location>
</feature>
<keyword evidence="1" id="KW-0802">TPR repeat</keyword>
<dbReference type="PROSITE" id="PS50005">
    <property type="entry name" value="TPR"/>
    <property type="match status" value="3"/>
</dbReference>
<feature type="region of interest" description="Disordered" evidence="2">
    <location>
        <begin position="91"/>
        <end position="120"/>
    </location>
</feature>
<accession>A0ABD3W6G8</accession>
<keyword evidence="4" id="KW-1185">Reference proteome</keyword>
<feature type="region of interest" description="Disordered" evidence="2">
    <location>
        <begin position="285"/>
        <end position="362"/>
    </location>
</feature>
<feature type="repeat" description="TPR" evidence="1">
    <location>
        <begin position="774"/>
        <end position="807"/>
    </location>
</feature>
<dbReference type="Proteomes" id="UP001634394">
    <property type="component" value="Unassembled WGS sequence"/>
</dbReference>
<dbReference type="SMART" id="SM00028">
    <property type="entry name" value="TPR"/>
    <property type="match status" value="4"/>
</dbReference>
<dbReference type="InterPro" id="IPR019734">
    <property type="entry name" value="TPR_rpt"/>
</dbReference>
<comment type="caution">
    <text evidence="3">The sequence shown here is derived from an EMBL/GenBank/DDBJ whole genome shotgun (WGS) entry which is preliminary data.</text>
</comment>
<evidence type="ECO:0000256" key="2">
    <source>
        <dbReference type="SAM" id="MobiDB-lite"/>
    </source>
</evidence>
<dbReference type="Gene3D" id="1.25.40.10">
    <property type="entry name" value="Tetratricopeptide repeat domain"/>
    <property type="match status" value="1"/>
</dbReference>
<dbReference type="PANTHER" id="PTHR21581:SF6">
    <property type="entry name" value="TRAFFICKING PROTEIN PARTICLE COMPLEX SUBUNIT 12"/>
    <property type="match status" value="1"/>
</dbReference>
<dbReference type="InterPro" id="IPR011990">
    <property type="entry name" value="TPR-like_helical_dom_sf"/>
</dbReference>
<dbReference type="PANTHER" id="PTHR21581">
    <property type="entry name" value="D-ALANYL-D-ALANINE CARBOXYPEPTIDASE"/>
    <property type="match status" value="1"/>
</dbReference>
<gene>
    <name evidence="3" type="ORF">ACJMK2_042161</name>
</gene>
<evidence type="ECO:0008006" key="5">
    <source>
        <dbReference type="Google" id="ProtNLM"/>
    </source>
</evidence>
<dbReference type="EMBL" id="JBJQND010000008">
    <property type="protein sequence ID" value="KAL3869484.1"/>
    <property type="molecule type" value="Genomic_DNA"/>
</dbReference>
<sequence>MSDIEETISGLLDDESIHEDGHFFASSQTSLGLRHSATTDTLDSVLLEPTVDDLDVERALEQNVHAGLEMLCVAESAIQEDSKVSLVVANDHEREDEKPEESVFLGSHGASDSRDGVKGLQPPNLSSYFSSQSASSDPFGQSFFDAISNHPVDSDLKREKSIPSGFFDSVSDLERQNAENNFVSDQNTESKVTFTSSDSLLDLSAQTEEDRLMKELEDATRNEPEAENEKLKVEHYNKNSSRSHHIEHAEPEEVAFDLITNTNNQEPVATPVEIDEKENFESFTAEDADEETRDALGMSSAQSSHGDRNMQEFFRQMSTNSEPSLYNRQISSSSKRSSGSFETSNGVPSSPPCHFSGTPFATPTHQPVTQMTTPNHQPGFQSAEILQYQPKLGQQQDVHLSQAPVYPITPATVSTGEVTQVVSPGSKPSISTAGVFPAFPDFGSQDDPFSVSIQMSDTDRRYDAWLPSEGTKAVLISMATSTPGSYYPPLDQLSHPSLVVTEPQGDPVRDLVYRYMGEQEALKRQVATADSVTQDVDGLVTLIKKGCLRSAIDLTQRLLTNAGQGAQARWPETQHTPQTIQLWFCRLSLLLKLRMYGVVESELQGFNNLDTPDLYYEFYPQMYPGCHGSMVPFGMRMLNAELPHHLGRSQEALDRLYYMLAITQKIISHLDDGLAEDGSAIQISEQSRQVSRDLWQTREKQILYTIGNIFLSIKDFESALAIYENLLDTNMDSKEELLNGIGRIFLQMGHMSKASEYFQKVAEESKKLDKESSNRDFLNKGFLSMCSNNFSEAYEHFKMAVQLEPNNTAAVNNMAVCCLYLGKLKDALKALEALVHRDPDKNLHEGVLFNLCTLYELESSRALHKKQALLDLVSKHKGDGFPVVCLKMA</sequence>
<feature type="compositionally biased region" description="Polar residues" evidence="2">
    <location>
        <begin position="316"/>
        <end position="330"/>
    </location>
</feature>
<feature type="repeat" description="TPR" evidence="1">
    <location>
        <begin position="700"/>
        <end position="733"/>
    </location>
</feature>
<evidence type="ECO:0000313" key="3">
    <source>
        <dbReference type="EMBL" id="KAL3869484.1"/>
    </source>
</evidence>
<dbReference type="Pfam" id="PF13181">
    <property type="entry name" value="TPR_8"/>
    <property type="match status" value="1"/>
</dbReference>
<proteinExistence type="predicted"/>
<dbReference type="Pfam" id="PF14559">
    <property type="entry name" value="TPR_19"/>
    <property type="match status" value="1"/>
</dbReference>
<protein>
    <recommendedName>
        <fullName evidence="5">Trafficking protein particle complex subunit 12</fullName>
    </recommendedName>
</protein>
<dbReference type="AlphaFoldDB" id="A0ABD3W6G8"/>